<name>A0AAE1E909_9GAST</name>
<proteinExistence type="predicted"/>
<dbReference type="AlphaFoldDB" id="A0AAE1E909"/>
<sequence>MSGQGLLSVRTQYDDHGPSVCSLCWVSDLSTMTTAHQPQYDDQGPPVCSLCWVSELSTMITAHQSVACVVCQTSAR</sequence>
<gene>
    <name evidence="1" type="ORF">RRG08_007154</name>
</gene>
<evidence type="ECO:0000313" key="1">
    <source>
        <dbReference type="EMBL" id="KAK3798736.1"/>
    </source>
</evidence>
<accession>A0AAE1E909</accession>
<protein>
    <submittedName>
        <fullName evidence="1">Uncharacterized protein</fullName>
    </submittedName>
</protein>
<reference evidence="1" key="1">
    <citation type="journal article" date="2023" name="G3 (Bethesda)">
        <title>A reference genome for the long-term kleptoplast-retaining sea slug Elysia crispata morphotype clarki.</title>
        <authorList>
            <person name="Eastman K.E."/>
            <person name="Pendleton A.L."/>
            <person name="Shaikh M.A."/>
            <person name="Suttiyut T."/>
            <person name="Ogas R."/>
            <person name="Tomko P."/>
            <person name="Gavelis G."/>
            <person name="Widhalm J.R."/>
            <person name="Wisecaver J.H."/>
        </authorList>
    </citation>
    <scope>NUCLEOTIDE SEQUENCE</scope>
    <source>
        <strain evidence="1">ECLA1</strain>
    </source>
</reference>
<evidence type="ECO:0000313" key="2">
    <source>
        <dbReference type="Proteomes" id="UP001283361"/>
    </source>
</evidence>
<dbReference type="Proteomes" id="UP001283361">
    <property type="component" value="Unassembled WGS sequence"/>
</dbReference>
<dbReference type="EMBL" id="JAWDGP010000629">
    <property type="protein sequence ID" value="KAK3798736.1"/>
    <property type="molecule type" value="Genomic_DNA"/>
</dbReference>
<organism evidence="1 2">
    <name type="scientific">Elysia crispata</name>
    <name type="common">lettuce slug</name>
    <dbReference type="NCBI Taxonomy" id="231223"/>
    <lineage>
        <taxon>Eukaryota</taxon>
        <taxon>Metazoa</taxon>
        <taxon>Spiralia</taxon>
        <taxon>Lophotrochozoa</taxon>
        <taxon>Mollusca</taxon>
        <taxon>Gastropoda</taxon>
        <taxon>Heterobranchia</taxon>
        <taxon>Euthyneura</taxon>
        <taxon>Panpulmonata</taxon>
        <taxon>Sacoglossa</taxon>
        <taxon>Placobranchoidea</taxon>
        <taxon>Plakobranchidae</taxon>
        <taxon>Elysia</taxon>
    </lineage>
</organism>
<comment type="caution">
    <text evidence="1">The sequence shown here is derived from an EMBL/GenBank/DDBJ whole genome shotgun (WGS) entry which is preliminary data.</text>
</comment>
<keyword evidence="2" id="KW-1185">Reference proteome</keyword>